<evidence type="ECO:0000313" key="1">
    <source>
        <dbReference type="EMBL" id="CAK8673838.1"/>
    </source>
</evidence>
<dbReference type="EMBL" id="CAWYQH010000002">
    <property type="protein sequence ID" value="CAK8673838.1"/>
    <property type="molecule type" value="Genomic_DNA"/>
</dbReference>
<proteinExistence type="predicted"/>
<keyword evidence="2" id="KW-1185">Reference proteome</keyword>
<dbReference type="Proteomes" id="UP001642483">
    <property type="component" value="Unassembled WGS sequence"/>
</dbReference>
<organism evidence="1 2">
    <name type="scientific">Clavelina lepadiformis</name>
    <name type="common">Light-bulb sea squirt</name>
    <name type="synonym">Ascidia lepadiformis</name>
    <dbReference type="NCBI Taxonomy" id="159417"/>
    <lineage>
        <taxon>Eukaryota</taxon>
        <taxon>Metazoa</taxon>
        <taxon>Chordata</taxon>
        <taxon>Tunicata</taxon>
        <taxon>Ascidiacea</taxon>
        <taxon>Aplousobranchia</taxon>
        <taxon>Clavelinidae</taxon>
        <taxon>Clavelina</taxon>
    </lineage>
</organism>
<gene>
    <name evidence="1" type="ORF">CVLEPA_LOCUS3585</name>
</gene>
<protein>
    <submittedName>
        <fullName evidence="1">Uncharacterized protein</fullName>
    </submittedName>
</protein>
<evidence type="ECO:0000313" key="2">
    <source>
        <dbReference type="Proteomes" id="UP001642483"/>
    </source>
</evidence>
<name>A0ABP0F296_CLALP</name>
<reference evidence="1 2" key="1">
    <citation type="submission" date="2024-02" db="EMBL/GenBank/DDBJ databases">
        <authorList>
            <person name="Daric V."/>
            <person name="Darras S."/>
        </authorList>
    </citation>
    <scope>NUCLEOTIDE SEQUENCE [LARGE SCALE GENOMIC DNA]</scope>
</reference>
<sequence length="115" mass="13439">MVCGLLLHATHSEAARLVTLYGKADRKIWQFSMRNCSYKHTNFGVMACIKALMESLLSVLQRYVPINVMPKFASHQPNTYDIKYRAKWQFCARKLAQQRTFSPREIQHIIETSFQ</sequence>
<comment type="caution">
    <text evidence="1">The sequence shown here is derived from an EMBL/GenBank/DDBJ whole genome shotgun (WGS) entry which is preliminary data.</text>
</comment>
<accession>A0ABP0F296</accession>